<evidence type="ECO:0000256" key="6">
    <source>
        <dbReference type="ARBA" id="ARBA00022679"/>
    </source>
</evidence>
<keyword evidence="5 11" id="KW-0328">Glycosyltransferase</keyword>
<dbReference type="OMA" id="MLWFIGQ"/>
<evidence type="ECO:0000256" key="1">
    <source>
        <dbReference type="ARBA" id="ARBA00004477"/>
    </source>
</evidence>
<dbReference type="Pfam" id="PF05007">
    <property type="entry name" value="Mannosyl_trans"/>
    <property type="match status" value="1"/>
</dbReference>
<dbReference type="GO" id="GO:1990529">
    <property type="term" value="C:glycosylphosphatidylinositol-mannosyltransferase I complex"/>
    <property type="evidence" value="ECO:0007669"/>
    <property type="project" value="TreeGrafter"/>
</dbReference>
<evidence type="ECO:0000256" key="4">
    <source>
        <dbReference type="ARBA" id="ARBA00022502"/>
    </source>
</evidence>
<dbReference type="AlphaFoldDB" id="A0A058Z231"/>
<feature type="transmembrane region" description="Helical" evidence="11">
    <location>
        <begin position="411"/>
        <end position="432"/>
    </location>
</feature>
<evidence type="ECO:0000256" key="10">
    <source>
        <dbReference type="ARBA" id="ARBA00023136"/>
    </source>
</evidence>
<comment type="function">
    <text evidence="11">Catalytic subunit of the glycosylphosphatidylinositol-mannosyltransferase I complex which catalyzes the transfer of the first mannose, via an alpha-1,4 bond from a dolichol-phosphate-mannose (Dol-P-Man) to the glucosaminyl acyl phosphatidylinositol (GlcN-(acyl)PI) intermediate to generate alpha-D-Man-(1-&gt;4)-alpha-D-GlcN-(1-&gt;6)-(1-radyl,2-acyl-sn-glycero-3-phospho)-2-acyl-inositol and participates in the sixth step of the glycosylphosphatidylinositol-anchor biosynthesis.</text>
</comment>
<comment type="similarity">
    <text evidence="3 11">Belongs to the PIGM family.</text>
</comment>
<organism evidence="12">
    <name type="scientific">Fonticula alba</name>
    <name type="common">Slime mold</name>
    <dbReference type="NCBI Taxonomy" id="691883"/>
    <lineage>
        <taxon>Eukaryota</taxon>
        <taxon>Rotosphaerida</taxon>
        <taxon>Fonticulaceae</taxon>
        <taxon>Fonticula</taxon>
    </lineage>
</organism>
<dbReference type="UniPathway" id="UPA00196"/>
<dbReference type="GO" id="GO:0005789">
    <property type="term" value="C:endoplasmic reticulum membrane"/>
    <property type="evidence" value="ECO:0007669"/>
    <property type="project" value="UniProtKB-SubCell"/>
</dbReference>
<feature type="transmembrane region" description="Helical" evidence="11">
    <location>
        <begin position="291"/>
        <end position="312"/>
    </location>
</feature>
<evidence type="ECO:0000256" key="9">
    <source>
        <dbReference type="ARBA" id="ARBA00022989"/>
    </source>
</evidence>
<keyword evidence="13" id="KW-1185">Reference proteome</keyword>
<evidence type="ECO:0000313" key="13">
    <source>
        <dbReference type="Proteomes" id="UP000030693"/>
    </source>
</evidence>
<dbReference type="GO" id="GO:0051751">
    <property type="term" value="F:alpha-1,4-mannosyltransferase activity"/>
    <property type="evidence" value="ECO:0007669"/>
    <property type="project" value="InterPro"/>
</dbReference>
<evidence type="ECO:0000313" key="12">
    <source>
        <dbReference type="EMBL" id="KCV67567.1"/>
    </source>
</evidence>
<dbReference type="RefSeq" id="XP_009498008.1">
    <property type="nucleotide sequence ID" value="XM_009499733.1"/>
</dbReference>
<evidence type="ECO:0000256" key="5">
    <source>
        <dbReference type="ARBA" id="ARBA00022676"/>
    </source>
</evidence>
<dbReference type="GO" id="GO:0004376">
    <property type="term" value="F:GPI mannosyltransferase activity"/>
    <property type="evidence" value="ECO:0007669"/>
    <property type="project" value="InterPro"/>
</dbReference>
<gene>
    <name evidence="12" type="ORF">H696_05965</name>
</gene>
<keyword evidence="6 11" id="KW-0808">Transferase</keyword>
<feature type="transmembrane region" description="Helical" evidence="11">
    <location>
        <begin position="171"/>
        <end position="187"/>
    </location>
</feature>
<comment type="pathway">
    <text evidence="2 11">Glycolipid biosynthesis; glycosylphosphatidylinositol-anchor biosynthesis.</text>
</comment>
<keyword evidence="9 11" id="KW-1133">Transmembrane helix</keyword>
<sequence length="456" mass="50658">MSGREPAARRARNVSPLLWVAQALDQRRWLLPVIGLVLRLGLVAYGEWQDRTMAVRFTDIDYHVFTDAAQFVAAGESPYQRLTYRYTPLLAWLLLVNPLTGSFLPGKVLFSLVDLAAGVLLGRLLLARRSALVGPNAAKTRADRELLLEYLCNCLWMVNPFTMTITARGNSEAITALLLVGCLYLLARRRVALAAMVFGLLVHFRTYPIIYAIPLALSIEVAGPVVSASGGRLARAIRFCLARERLLFAAISAGTFLALTGFFYRLYGYQFLHDSLLYHLTRRDHRHNFSLYYYFLYQTIGNVASSSVYGLLAFVPQLVALGTIVAAFHQDIVFCLFLQTVVFVAFNKVITSQYFMWYLTLLPLVLPFAAGLRRRPLAVGLPVLGFWLASQGVWLAAAYELEFLGQPTFERLWIGGALLFAAHVALVVVMILGQAPAPGLAAAMEASERAAIDKRD</sequence>
<keyword evidence="10 11" id="KW-0472">Membrane</keyword>
<dbReference type="Proteomes" id="UP000030693">
    <property type="component" value="Unassembled WGS sequence"/>
</dbReference>
<accession>A0A058Z231</accession>
<evidence type="ECO:0000256" key="2">
    <source>
        <dbReference type="ARBA" id="ARBA00004687"/>
    </source>
</evidence>
<evidence type="ECO:0000256" key="7">
    <source>
        <dbReference type="ARBA" id="ARBA00022692"/>
    </source>
</evidence>
<evidence type="ECO:0000256" key="8">
    <source>
        <dbReference type="ARBA" id="ARBA00022824"/>
    </source>
</evidence>
<dbReference type="GeneID" id="20530690"/>
<feature type="transmembrane region" description="Helical" evidence="11">
    <location>
        <begin position="354"/>
        <end position="372"/>
    </location>
</feature>
<dbReference type="EMBL" id="KB932216">
    <property type="protein sequence ID" value="KCV67567.1"/>
    <property type="molecule type" value="Genomic_DNA"/>
</dbReference>
<dbReference type="OrthoDB" id="1741594at2759"/>
<evidence type="ECO:0000256" key="3">
    <source>
        <dbReference type="ARBA" id="ARBA00011071"/>
    </source>
</evidence>
<dbReference type="eggNOG" id="KOG3893">
    <property type="taxonomic scope" value="Eukaryota"/>
</dbReference>
<protein>
    <recommendedName>
        <fullName evidence="11">GPI mannosyltransferase 1</fullName>
        <ecNumber evidence="11">2.4.1.-</ecNumber>
    </recommendedName>
    <alternativeName>
        <fullName evidence="11">GPI mannosyltransferase I</fullName>
    </alternativeName>
</protein>
<dbReference type="PANTHER" id="PTHR12886">
    <property type="entry name" value="PIG-M MANNOSYLTRANSFERASE"/>
    <property type="match status" value="1"/>
</dbReference>
<dbReference type="PANTHER" id="PTHR12886:SF0">
    <property type="entry name" value="GPI MANNOSYLTRANSFERASE 1"/>
    <property type="match status" value="1"/>
</dbReference>
<feature type="transmembrane region" description="Helical" evidence="11">
    <location>
        <begin position="379"/>
        <end position="399"/>
    </location>
</feature>
<dbReference type="InterPro" id="IPR007704">
    <property type="entry name" value="PIG-M"/>
</dbReference>
<keyword evidence="4 11" id="KW-0337">GPI-anchor biosynthesis</keyword>
<comment type="subcellular location">
    <subcellularLocation>
        <location evidence="1 11">Endoplasmic reticulum membrane</location>
        <topology evidence="1 11">Multi-pass membrane protein</topology>
    </subcellularLocation>
</comment>
<reference evidence="12" key="1">
    <citation type="submission" date="2013-04" db="EMBL/GenBank/DDBJ databases">
        <title>The Genome Sequence of Fonticula alba ATCC 38817.</title>
        <authorList>
            <consortium name="The Broad Institute Genomics Platform"/>
            <person name="Russ C."/>
            <person name="Cuomo C."/>
            <person name="Burger G."/>
            <person name="Gray M.W."/>
            <person name="Holland P.W.H."/>
            <person name="King N."/>
            <person name="Lang F.B.F."/>
            <person name="Roger A.J."/>
            <person name="Ruiz-Trillo I."/>
            <person name="Brown M."/>
            <person name="Walker B."/>
            <person name="Young S."/>
            <person name="Zeng Q."/>
            <person name="Gargeya S."/>
            <person name="Fitzgerald M."/>
            <person name="Haas B."/>
            <person name="Abouelleil A."/>
            <person name="Allen A.W."/>
            <person name="Alvarado L."/>
            <person name="Arachchi H.M."/>
            <person name="Berlin A.M."/>
            <person name="Chapman S.B."/>
            <person name="Gainer-Dewar J."/>
            <person name="Goldberg J."/>
            <person name="Griggs A."/>
            <person name="Gujja S."/>
            <person name="Hansen M."/>
            <person name="Howarth C."/>
            <person name="Imamovic A."/>
            <person name="Ireland A."/>
            <person name="Larimer J."/>
            <person name="McCowan C."/>
            <person name="Murphy C."/>
            <person name="Pearson M."/>
            <person name="Poon T.W."/>
            <person name="Priest M."/>
            <person name="Roberts A."/>
            <person name="Saif S."/>
            <person name="Shea T."/>
            <person name="Sisk P."/>
            <person name="Sykes S."/>
            <person name="Wortman J."/>
            <person name="Nusbaum C."/>
            <person name="Birren B."/>
        </authorList>
    </citation>
    <scope>NUCLEOTIDE SEQUENCE [LARGE SCALE GENOMIC DNA]</scope>
    <source>
        <strain evidence="12">ATCC 38817</strain>
    </source>
</reference>
<name>A0A058Z231_FONAL</name>
<feature type="transmembrane region" description="Helical" evidence="11">
    <location>
        <begin position="319"/>
        <end position="342"/>
    </location>
</feature>
<feature type="transmembrane region" description="Helical" evidence="11">
    <location>
        <begin position="246"/>
        <end position="267"/>
    </location>
</feature>
<proteinExistence type="inferred from homology"/>
<dbReference type="GO" id="GO:0006506">
    <property type="term" value="P:GPI anchor biosynthetic process"/>
    <property type="evidence" value="ECO:0007669"/>
    <property type="project" value="UniProtKB-UniPathway"/>
</dbReference>
<dbReference type="STRING" id="691883.A0A058Z231"/>
<keyword evidence="8 11" id="KW-0256">Endoplasmic reticulum</keyword>
<dbReference type="EC" id="2.4.1.-" evidence="11"/>
<keyword evidence="7 11" id="KW-0812">Transmembrane</keyword>
<evidence type="ECO:0000256" key="11">
    <source>
        <dbReference type="RuleBase" id="RU365064"/>
    </source>
</evidence>